<evidence type="ECO:0008006" key="3">
    <source>
        <dbReference type="Google" id="ProtNLM"/>
    </source>
</evidence>
<organism evidence="1 2">
    <name type="scientific">Lactuca sativa</name>
    <name type="common">Garden lettuce</name>
    <dbReference type="NCBI Taxonomy" id="4236"/>
    <lineage>
        <taxon>Eukaryota</taxon>
        <taxon>Viridiplantae</taxon>
        <taxon>Streptophyta</taxon>
        <taxon>Embryophyta</taxon>
        <taxon>Tracheophyta</taxon>
        <taxon>Spermatophyta</taxon>
        <taxon>Magnoliopsida</taxon>
        <taxon>eudicotyledons</taxon>
        <taxon>Gunneridae</taxon>
        <taxon>Pentapetalae</taxon>
        <taxon>asterids</taxon>
        <taxon>campanulids</taxon>
        <taxon>Asterales</taxon>
        <taxon>Asteraceae</taxon>
        <taxon>Cichorioideae</taxon>
        <taxon>Cichorieae</taxon>
        <taxon>Lactucinae</taxon>
        <taxon>Lactuca</taxon>
    </lineage>
</organism>
<evidence type="ECO:0000313" key="1">
    <source>
        <dbReference type="EMBL" id="KAJ0213191.1"/>
    </source>
</evidence>
<dbReference type="PANTHER" id="PTHR48152">
    <property type="entry name" value="F1C9.34 PROTEIN"/>
    <property type="match status" value="1"/>
</dbReference>
<comment type="caution">
    <text evidence="1">The sequence shown here is derived from an EMBL/GenBank/DDBJ whole genome shotgun (WGS) entry which is preliminary data.</text>
</comment>
<dbReference type="PANTHER" id="PTHR48152:SF9">
    <property type="entry name" value="VACUOLAR PROTEIN SORTING-ASSOCIATED PROTEIN 62-RELATED"/>
    <property type="match status" value="1"/>
</dbReference>
<dbReference type="Pfam" id="PF06101">
    <property type="entry name" value="Vps62"/>
    <property type="match status" value="1"/>
</dbReference>
<protein>
    <recommendedName>
        <fullName evidence="3">Vacuolar protein sorting-associated protein 62</fullName>
    </recommendedName>
</protein>
<dbReference type="EMBL" id="NBSK02000004">
    <property type="protein sequence ID" value="KAJ0213191.1"/>
    <property type="molecule type" value="Genomic_DNA"/>
</dbReference>
<reference evidence="1 2" key="1">
    <citation type="journal article" date="2017" name="Nat. Commun.">
        <title>Genome assembly with in vitro proximity ligation data and whole-genome triplication in lettuce.</title>
        <authorList>
            <person name="Reyes-Chin-Wo S."/>
            <person name="Wang Z."/>
            <person name="Yang X."/>
            <person name="Kozik A."/>
            <person name="Arikit S."/>
            <person name="Song C."/>
            <person name="Xia L."/>
            <person name="Froenicke L."/>
            <person name="Lavelle D.O."/>
            <person name="Truco M.J."/>
            <person name="Xia R."/>
            <person name="Zhu S."/>
            <person name="Xu C."/>
            <person name="Xu H."/>
            <person name="Xu X."/>
            <person name="Cox K."/>
            <person name="Korf I."/>
            <person name="Meyers B.C."/>
            <person name="Michelmore R.W."/>
        </authorList>
    </citation>
    <scope>NUCLEOTIDE SEQUENCE [LARGE SCALE GENOMIC DNA]</scope>
    <source>
        <strain evidence="2">cv. Salinas</strain>
        <tissue evidence="1">Seedlings</tissue>
    </source>
</reference>
<sequence>MNIVSIFFNFKMDSSFSVFFTVVIIFLFFNGTTMVESLNLSLPSLEDGSSRRELAGIQTSFKLPSPLPNWPPGGGFGGGTMDLGGLQVSQVSTFDKIWAANEGGPGNVGATFYNPVSIPQGFFTLGFYSQPNNMPLFGHVLVGKDVTNDSSNPTLKLPIDYTLVWSSVSLNIKKDGDAYIWFPNPPDGYRAIGYVVTSTPDKPPLERVRSVRSDLTDSLENDTWIWGPNKSLNVNGFNVYSTRPINRGVEAMGAPMGGFVVENGIGSNTLSISCLKNLKGSLVNLMPNLNQIETLVQTYSPLVYFHPNELYLPSSVDWFFQNGALVYHKGDESNPIPIAQNGSNLPQGGSNDDTYWLDLPKDGSSKERVKKGDLQDSNAYFHIKPMYGGLFTDIAIWLFYPFNGASRAKVGLINISLGKIGEHVGDWEHVTLRVSNFNGELNSVFFAQHSWGTWVSASVLEYASGNKPVVYSSLNGHASYPKPGLVLIGPQGVDIGIRDDTAKSDKVMDTGVRTMVVAAEYLGSIVVEPPWLNYLRKWGPKIDYDLDKEINKLEKVMIGKLKSAFDKLIKSIPREVLGEDGPTGPKVKNSWSRDEM</sequence>
<gene>
    <name evidence="1" type="ORF">LSAT_V11C400173470</name>
</gene>
<proteinExistence type="predicted"/>
<name>A0A9R1VYY3_LACSA</name>
<evidence type="ECO:0000313" key="2">
    <source>
        <dbReference type="Proteomes" id="UP000235145"/>
    </source>
</evidence>
<accession>A0A9R1VYY3</accession>
<dbReference type="Proteomes" id="UP000235145">
    <property type="component" value="Unassembled WGS sequence"/>
</dbReference>
<dbReference type="InterPro" id="IPR009291">
    <property type="entry name" value="Vps62"/>
</dbReference>
<keyword evidence="2" id="KW-1185">Reference proteome</keyword>
<dbReference type="AlphaFoldDB" id="A0A9R1VYY3"/>